<feature type="compositionally biased region" description="Basic residues" evidence="1">
    <location>
        <begin position="219"/>
        <end position="228"/>
    </location>
</feature>
<name>A0ABM3Q1S3_ACIJB</name>
<protein>
    <submittedName>
        <fullName evidence="3">Basic proline-rich protein-like</fullName>
    </submittedName>
</protein>
<evidence type="ECO:0000313" key="3">
    <source>
        <dbReference type="RefSeq" id="XP_053077879.1"/>
    </source>
</evidence>
<feature type="compositionally biased region" description="Pro residues" evidence="1">
    <location>
        <begin position="184"/>
        <end position="193"/>
    </location>
</feature>
<feature type="region of interest" description="Disordered" evidence="1">
    <location>
        <begin position="398"/>
        <end position="552"/>
    </location>
</feature>
<feature type="compositionally biased region" description="Low complexity" evidence="1">
    <location>
        <begin position="450"/>
        <end position="464"/>
    </location>
</feature>
<reference evidence="3" key="1">
    <citation type="submission" date="2025-08" db="UniProtKB">
        <authorList>
            <consortium name="RefSeq"/>
        </authorList>
    </citation>
    <scope>IDENTIFICATION</scope>
    <source>
        <tissue evidence="3">Blood</tissue>
    </source>
</reference>
<accession>A0ABM3Q1S3</accession>
<dbReference type="GeneID" id="128315388"/>
<organism evidence="2 3">
    <name type="scientific">Acinonyx jubatus</name>
    <name type="common">Cheetah</name>
    <dbReference type="NCBI Taxonomy" id="32536"/>
    <lineage>
        <taxon>Eukaryota</taxon>
        <taxon>Metazoa</taxon>
        <taxon>Chordata</taxon>
        <taxon>Craniata</taxon>
        <taxon>Vertebrata</taxon>
        <taxon>Euteleostomi</taxon>
        <taxon>Mammalia</taxon>
        <taxon>Eutheria</taxon>
        <taxon>Laurasiatheria</taxon>
        <taxon>Carnivora</taxon>
        <taxon>Feliformia</taxon>
        <taxon>Felidae</taxon>
        <taxon>Felinae</taxon>
        <taxon>Acinonyx</taxon>
    </lineage>
</organism>
<dbReference type="Proteomes" id="UP001652583">
    <property type="component" value="Chromosome C2"/>
</dbReference>
<feature type="compositionally biased region" description="Basic residues" evidence="1">
    <location>
        <begin position="328"/>
        <end position="337"/>
    </location>
</feature>
<feature type="region of interest" description="Disordered" evidence="1">
    <location>
        <begin position="1"/>
        <end position="384"/>
    </location>
</feature>
<sequence length="552" mass="57252">MGEPPQTLKSSAHANPPTHYKPEGEGGVADRGAGTPWAAQGESGKWKKRSPPTPTHGLGTTPRALPILPHCGGRGEDCGNPPPYPRPRKFSGVTPAPLRLHLPRLPGARKEKGLRAGGAPSRDLRAAGHRQTPGASPRSADGRLGKGGGSDGRPGLRGPDGSGQVQRPSSLGSARLDPPWDTRPAPPVAPTPPGTRASGPPTSASAPEVARRALLTPHYPRHRRRAAPRPRAPCRPPRPPRPHHEPGPHLCQPPPLARSLRLCRRRSEPHTHRYTQPSDVTEPSARPRHCGDTRLPADAAAVSGRPGESEGGGEGEGKGTEPAAAPRARARRRRCHRPLATPSPSGTRAPSGLLWLLGAPPSPRRLARAPLPPRRAPGAPGLARRLGGWRTALSAVHPAQTGSGCLGPPPPRPRPTRCSVVTGQTRGRPGRSAAARLGERGQGGRAVHCARPQQPAGRRQGQPGRAPPPEVRHGRPSPREAAAGPPRPGGSRVAAALQRPRCGPRSPGRAGAAPRPHGASRPQAALPAACAPPHLGGPRLAGAASAQTPSPG</sequence>
<gene>
    <name evidence="3" type="primary">LOC128315388</name>
</gene>
<dbReference type="RefSeq" id="XP_053077879.1">
    <property type="nucleotide sequence ID" value="XM_053221904.1"/>
</dbReference>
<evidence type="ECO:0000313" key="2">
    <source>
        <dbReference type="Proteomes" id="UP001652583"/>
    </source>
</evidence>
<keyword evidence="2" id="KW-1185">Reference proteome</keyword>
<feature type="compositionally biased region" description="Low complexity" evidence="1">
    <location>
        <begin position="479"/>
        <end position="533"/>
    </location>
</feature>
<proteinExistence type="predicted"/>
<feature type="compositionally biased region" description="Pro residues" evidence="1">
    <location>
        <begin position="230"/>
        <end position="239"/>
    </location>
</feature>
<evidence type="ECO:0000256" key="1">
    <source>
        <dbReference type="SAM" id="MobiDB-lite"/>
    </source>
</evidence>
<feature type="compositionally biased region" description="Low complexity" evidence="1">
    <location>
        <begin position="95"/>
        <end position="106"/>
    </location>
</feature>